<dbReference type="SUPFAM" id="SSF52540">
    <property type="entry name" value="P-loop containing nucleoside triphosphate hydrolases"/>
    <property type="match status" value="1"/>
</dbReference>
<dbReference type="AlphaFoldDB" id="A0AA95NDW5"/>
<name>A0AA95NDW5_9BURK</name>
<dbReference type="Pfam" id="PF13671">
    <property type="entry name" value="AAA_33"/>
    <property type="match status" value="1"/>
</dbReference>
<keyword evidence="1" id="KW-0547">Nucleotide-binding</keyword>
<protein>
    <submittedName>
        <fullName evidence="1">ATP-binding protein</fullName>
    </submittedName>
</protein>
<gene>
    <name evidence="1" type="ORF">PFX98_07530</name>
</gene>
<keyword evidence="2" id="KW-1185">Reference proteome</keyword>
<evidence type="ECO:0000313" key="1">
    <source>
        <dbReference type="EMBL" id="WIT13455.1"/>
    </source>
</evidence>
<reference evidence="1" key="1">
    <citation type="submission" date="2023-01" db="EMBL/GenBank/DDBJ databases">
        <title>Whole genome sequence of Paucibacter sp. S2-9 isolated from pond sediment.</title>
        <authorList>
            <person name="Jung J.Y."/>
        </authorList>
    </citation>
    <scope>NUCLEOTIDE SEQUENCE</scope>
    <source>
        <strain evidence="1">S2-9</strain>
    </source>
</reference>
<accession>A0AA95NDW5</accession>
<dbReference type="GO" id="GO:0005524">
    <property type="term" value="F:ATP binding"/>
    <property type="evidence" value="ECO:0007669"/>
    <property type="project" value="UniProtKB-KW"/>
</dbReference>
<dbReference type="InterPro" id="IPR027417">
    <property type="entry name" value="P-loop_NTPase"/>
</dbReference>
<dbReference type="KEGG" id="pais:PFX98_07530"/>
<dbReference type="Proteomes" id="UP001177769">
    <property type="component" value="Chromosome"/>
</dbReference>
<dbReference type="EMBL" id="CP116346">
    <property type="protein sequence ID" value="WIT13455.1"/>
    <property type="molecule type" value="Genomic_DNA"/>
</dbReference>
<evidence type="ECO:0000313" key="2">
    <source>
        <dbReference type="Proteomes" id="UP001177769"/>
    </source>
</evidence>
<dbReference type="RefSeq" id="WP_285234570.1">
    <property type="nucleotide sequence ID" value="NZ_CP116346.1"/>
</dbReference>
<proteinExistence type="predicted"/>
<dbReference type="Gene3D" id="3.40.50.300">
    <property type="entry name" value="P-loop containing nucleotide triphosphate hydrolases"/>
    <property type="match status" value="1"/>
</dbReference>
<keyword evidence="1" id="KW-0067">ATP-binding</keyword>
<sequence length="192" mass="21031">MAWLSGAIRPAHSATTPAATVMFGGAVPMSSTSTLHFFCGKAGAGKSTVASALAKDLGAILISEDVWLMRLYGDQMTVFDDYIRCSKKLKSVIGPLVVDLLRTGVPSVVLDFQANTRAGRRWFRSVFEQAAAAHVLHYVQTPDWQCLERIAKRNLERPEGSHQLSEEDFRYVSSFFEAPDPAEGFNIKAYGG</sequence>
<organism evidence="1 2">
    <name type="scientific">Paucibacter sediminis</name>
    <dbReference type="NCBI Taxonomy" id="3019553"/>
    <lineage>
        <taxon>Bacteria</taxon>
        <taxon>Pseudomonadati</taxon>
        <taxon>Pseudomonadota</taxon>
        <taxon>Betaproteobacteria</taxon>
        <taxon>Burkholderiales</taxon>
        <taxon>Sphaerotilaceae</taxon>
        <taxon>Roseateles</taxon>
    </lineage>
</organism>